<keyword evidence="1" id="KW-0472">Membrane</keyword>
<keyword evidence="1" id="KW-0812">Transmembrane</keyword>
<dbReference type="OrthoDB" id="196633at2759"/>
<dbReference type="PANTHER" id="PTHR33833">
    <property type="entry name" value="NUCLEOLAR-LIKE PROTEIN-RELATED"/>
    <property type="match status" value="1"/>
</dbReference>
<dbReference type="Pfam" id="PF10693">
    <property type="entry name" value="DUF2499"/>
    <property type="match status" value="1"/>
</dbReference>
<evidence type="ECO:0000256" key="1">
    <source>
        <dbReference type="SAM" id="Phobius"/>
    </source>
</evidence>
<keyword evidence="3" id="KW-1185">Reference proteome</keyword>
<name>C1MX44_MICPC</name>
<evidence type="ECO:0000313" key="2">
    <source>
        <dbReference type="EMBL" id="EEH55395.1"/>
    </source>
</evidence>
<accession>C1MX44</accession>
<protein>
    <submittedName>
        <fullName evidence="2">Predicted protein</fullName>
    </submittedName>
</protein>
<dbReference type="AlphaFoldDB" id="C1MX44"/>
<feature type="transmembrane region" description="Helical" evidence="1">
    <location>
        <begin position="66"/>
        <end position="89"/>
    </location>
</feature>
<feature type="non-terminal residue" evidence="2">
    <location>
        <position position="91"/>
    </location>
</feature>
<dbReference type="PANTHER" id="PTHR33833:SF3">
    <property type="entry name" value="YCF49-LIKE PROTEIN"/>
    <property type="match status" value="1"/>
</dbReference>
<reference evidence="2 3" key="1">
    <citation type="journal article" date="2009" name="Science">
        <title>Green evolution and dynamic adaptations revealed by genomes of the marine picoeukaryotes Micromonas.</title>
        <authorList>
            <person name="Worden A.Z."/>
            <person name="Lee J.H."/>
            <person name="Mock T."/>
            <person name="Rouze P."/>
            <person name="Simmons M.P."/>
            <person name="Aerts A.L."/>
            <person name="Allen A.E."/>
            <person name="Cuvelier M.L."/>
            <person name="Derelle E."/>
            <person name="Everett M.V."/>
            <person name="Foulon E."/>
            <person name="Grimwood J."/>
            <person name="Gundlach H."/>
            <person name="Henrissat B."/>
            <person name="Napoli C."/>
            <person name="McDonald S.M."/>
            <person name="Parker M.S."/>
            <person name="Rombauts S."/>
            <person name="Salamov A."/>
            <person name="Von Dassow P."/>
            <person name="Badger J.H."/>
            <person name="Coutinho P.M."/>
            <person name="Demir E."/>
            <person name="Dubchak I."/>
            <person name="Gentemann C."/>
            <person name="Eikrem W."/>
            <person name="Gready J.E."/>
            <person name="John U."/>
            <person name="Lanier W."/>
            <person name="Lindquist E.A."/>
            <person name="Lucas S."/>
            <person name="Mayer K.F."/>
            <person name="Moreau H."/>
            <person name="Not F."/>
            <person name="Otillar R."/>
            <person name="Panaud O."/>
            <person name="Pangilinan J."/>
            <person name="Paulsen I."/>
            <person name="Piegu B."/>
            <person name="Poliakov A."/>
            <person name="Robbens S."/>
            <person name="Schmutz J."/>
            <person name="Toulza E."/>
            <person name="Wyss T."/>
            <person name="Zelensky A."/>
            <person name="Zhou K."/>
            <person name="Armbrust E.V."/>
            <person name="Bhattacharya D."/>
            <person name="Goodenough U.W."/>
            <person name="Van de Peer Y."/>
            <person name="Grigoriev I.V."/>
        </authorList>
    </citation>
    <scope>NUCLEOTIDE SEQUENCE [LARGE SCALE GENOMIC DNA]</scope>
    <source>
        <strain evidence="2 3">CCMP1545</strain>
    </source>
</reference>
<keyword evidence="1" id="KW-1133">Transmembrane helix</keyword>
<dbReference type="OMA" id="ACTWHYF"/>
<dbReference type="EMBL" id="GG663742">
    <property type="protein sequence ID" value="EEH55395.1"/>
    <property type="molecule type" value="Genomic_DNA"/>
</dbReference>
<dbReference type="GeneID" id="9686063"/>
<dbReference type="KEGG" id="mpp:MICPUCDRAFT_9437"/>
<dbReference type="eggNOG" id="ENOG502RZEV">
    <property type="taxonomic scope" value="Eukaryota"/>
</dbReference>
<dbReference type="Proteomes" id="UP000001876">
    <property type="component" value="Unassembled WGS sequence"/>
</dbReference>
<gene>
    <name evidence="2" type="ORF">MICPUCDRAFT_9437</name>
</gene>
<feature type="transmembrane region" description="Helical" evidence="1">
    <location>
        <begin position="40"/>
        <end position="60"/>
    </location>
</feature>
<sequence length="91" mass="9715">NALSLPTWVIHVSSLIEWLVAMGLIWEYADVSGKRAYKGLTWGMIPGHASGIAACTFHLFYNAPVLSAVVATQAGLTVFGNVTLAIAAYHI</sequence>
<dbReference type="RefSeq" id="XP_003060626.1">
    <property type="nucleotide sequence ID" value="XM_003060580.1"/>
</dbReference>
<feature type="non-terminal residue" evidence="2">
    <location>
        <position position="1"/>
    </location>
</feature>
<dbReference type="InterPro" id="IPR019634">
    <property type="entry name" value="Uncharacterised_Ycf49"/>
</dbReference>
<feature type="transmembrane region" description="Helical" evidence="1">
    <location>
        <begin position="6"/>
        <end position="28"/>
    </location>
</feature>
<dbReference type="STRING" id="564608.C1MX44"/>
<organism evidence="3">
    <name type="scientific">Micromonas pusilla (strain CCMP1545)</name>
    <name type="common">Picoplanktonic green alga</name>
    <dbReference type="NCBI Taxonomy" id="564608"/>
    <lineage>
        <taxon>Eukaryota</taxon>
        <taxon>Viridiplantae</taxon>
        <taxon>Chlorophyta</taxon>
        <taxon>Mamiellophyceae</taxon>
        <taxon>Mamiellales</taxon>
        <taxon>Mamiellaceae</taxon>
        <taxon>Micromonas</taxon>
    </lineage>
</organism>
<evidence type="ECO:0000313" key="3">
    <source>
        <dbReference type="Proteomes" id="UP000001876"/>
    </source>
</evidence>
<proteinExistence type="predicted"/>